<dbReference type="InterPro" id="IPR000052">
    <property type="entry name" value="Pltvir_coat"/>
</dbReference>
<sequence length="247" mass="26471">MTDPSKNVSGGPTNPPPKVATGSTPPQGKTPEPTPADTSDPTRGPSLSQLRQVKYVSATTSVATPEEIKLLGSLYERMGIDKNDVAPAMWDLARAYADVQSSQSAVLVGTTPSNPAITRQALSRQVLTINVTPRQFCSYFAKVVWNMCIDSGIAPANWVKMGLQESERFAGFDFFEAVLSPAALEPEGGLVRQPTTREIQAHALTKAGALARQKIQNGNYISNLAEVTRGRVGGVNTMYAIEEPPEL</sequence>
<evidence type="ECO:0000256" key="2">
    <source>
        <dbReference type="ARBA" id="ARBA00004328"/>
    </source>
</evidence>
<keyword evidence="5" id="KW-0946">Virion</keyword>
<feature type="compositionally biased region" description="Polar residues" evidence="7">
    <location>
        <begin position="36"/>
        <end position="48"/>
    </location>
</feature>
<feature type="region of interest" description="Disordered" evidence="7">
    <location>
        <begin position="1"/>
        <end position="48"/>
    </location>
</feature>
<dbReference type="PRINTS" id="PR00232">
    <property type="entry name" value="POTXCARLCOAT"/>
</dbReference>
<comment type="subcellular location">
    <subcellularLocation>
        <location evidence="2">Virion</location>
    </subcellularLocation>
</comment>
<keyword evidence="3" id="KW-1139">Helical capsid protein</keyword>
<protein>
    <submittedName>
        <fullName evidence="9">Coat protein</fullName>
    </submittedName>
</protein>
<evidence type="ECO:0000256" key="1">
    <source>
        <dbReference type="ARBA" id="ARBA00004032"/>
    </source>
</evidence>
<dbReference type="GO" id="GO:0019029">
    <property type="term" value="C:helical viral capsid"/>
    <property type="evidence" value="ECO:0007669"/>
    <property type="project" value="UniProtKB-KW"/>
</dbReference>
<evidence type="ECO:0000256" key="3">
    <source>
        <dbReference type="ARBA" id="ARBA00022497"/>
    </source>
</evidence>
<name>A0A7H1JKS9_9VIRU</name>
<feature type="compositionally biased region" description="Polar residues" evidence="7">
    <location>
        <begin position="1"/>
        <end position="12"/>
    </location>
</feature>
<evidence type="ECO:0000256" key="4">
    <source>
        <dbReference type="ARBA" id="ARBA00022561"/>
    </source>
</evidence>
<evidence type="ECO:0000256" key="5">
    <source>
        <dbReference type="ARBA" id="ARBA00022844"/>
    </source>
</evidence>
<organism evidence="9">
    <name type="scientific">Plantain virus X</name>
    <dbReference type="NCBI Taxonomy" id="1331744"/>
    <lineage>
        <taxon>Viruses</taxon>
        <taxon>Riboviria</taxon>
        <taxon>Orthornavirae</taxon>
        <taxon>Kitrinoviricota</taxon>
        <taxon>Alsuviricetes</taxon>
        <taxon>Tymovirales</taxon>
        <taxon>Alphaflexiviridae</taxon>
        <taxon>Potexvirus</taxon>
        <taxon>Potexvirus ecsplantagonis</taxon>
    </lineage>
</organism>
<dbReference type="Pfam" id="PF00286">
    <property type="entry name" value="Flexi_CP"/>
    <property type="match status" value="1"/>
</dbReference>
<evidence type="ECO:0000256" key="6">
    <source>
        <dbReference type="ARBA" id="ARBA00023274"/>
    </source>
</evidence>
<proteinExistence type="predicted"/>
<dbReference type="GO" id="GO:0005198">
    <property type="term" value="F:structural molecule activity"/>
    <property type="evidence" value="ECO:0007669"/>
    <property type="project" value="InterPro"/>
</dbReference>
<dbReference type="EMBL" id="MT123349">
    <property type="protein sequence ID" value="QNT12105.1"/>
    <property type="molecule type" value="Genomic_RNA"/>
</dbReference>
<keyword evidence="4 9" id="KW-0167">Capsid protein</keyword>
<keyword evidence="6" id="KW-0687">Ribonucleoprotein</keyword>
<feature type="domain" description="Potexviruses and carlaviruses coat protein" evidence="8">
    <location>
        <begin position="168"/>
        <end position="183"/>
    </location>
</feature>
<evidence type="ECO:0000256" key="7">
    <source>
        <dbReference type="SAM" id="MobiDB-lite"/>
    </source>
</evidence>
<dbReference type="GO" id="GO:1990904">
    <property type="term" value="C:ribonucleoprotein complex"/>
    <property type="evidence" value="ECO:0007669"/>
    <property type="project" value="UniProtKB-KW"/>
</dbReference>
<evidence type="ECO:0000259" key="8">
    <source>
        <dbReference type="PROSITE" id="PS00418"/>
    </source>
</evidence>
<reference evidence="9" key="1">
    <citation type="submission" date="2020-02" db="EMBL/GenBank/DDBJ databases">
        <title>Sequence analysis of 43-year old samples of Plantago lanceolata show that Plantain virus X is synonymous with Actinidia virus X and is widely distributed.</title>
        <authorList>
            <person name="Dullemans A."/>
            <person name="Verbeek M."/>
        </authorList>
    </citation>
    <scope>NUCLEOTIDE SEQUENCE</scope>
    <source>
        <strain evidence="9">AVX-2018-001</strain>
    </source>
</reference>
<comment type="function">
    <text evidence="1">Required for genome encapsidation. Forms ribonucleoprotein complexes along with TGB1 helicase and viral RNA.</text>
</comment>
<accession>A0A7H1JKS9</accession>
<dbReference type="PROSITE" id="PS00418">
    <property type="entry name" value="POTEX_CARLAVIRUS_COAT"/>
    <property type="match status" value="1"/>
</dbReference>
<evidence type="ECO:0000313" key="9">
    <source>
        <dbReference type="EMBL" id="QNT12105.1"/>
    </source>
</evidence>